<evidence type="ECO:0000313" key="3">
    <source>
        <dbReference type="Proteomes" id="UP000292136"/>
    </source>
</evidence>
<evidence type="ECO:0000313" key="2">
    <source>
        <dbReference type="EMBL" id="RZT76455.1"/>
    </source>
</evidence>
<dbReference type="Gene3D" id="2.40.33.20">
    <property type="entry name" value="PK beta-barrel domain-like"/>
    <property type="match status" value="1"/>
</dbReference>
<dbReference type="RefSeq" id="WP_130459646.1">
    <property type="nucleotide sequence ID" value="NZ_SHKM01000002.1"/>
</dbReference>
<reference evidence="2 3" key="1">
    <citation type="submission" date="2019-02" db="EMBL/GenBank/DDBJ databases">
        <title>Genomic Encyclopedia of Type Strains, Phase IV (KMG-IV): sequencing the most valuable type-strain genomes for metagenomic binning, comparative biology and taxonomic classification.</title>
        <authorList>
            <person name="Goeker M."/>
        </authorList>
    </citation>
    <scope>NUCLEOTIDE SEQUENCE [LARGE SCALE GENOMIC DNA]</scope>
    <source>
        <strain evidence="2 3">DSM 21223</strain>
    </source>
</reference>
<dbReference type="Pfam" id="PF03473">
    <property type="entry name" value="MOSC"/>
    <property type="match status" value="1"/>
</dbReference>
<name>A0ABY0INX4_9RHOO</name>
<dbReference type="InterPro" id="IPR005302">
    <property type="entry name" value="MoCF_Sase_C"/>
</dbReference>
<evidence type="ECO:0000259" key="1">
    <source>
        <dbReference type="PROSITE" id="PS51340"/>
    </source>
</evidence>
<dbReference type="PROSITE" id="PS51340">
    <property type="entry name" value="MOSC"/>
    <property type="match status" value="1"/>
</dbReference>
<dbReference type="PANTHER" id="PTHR30212:SF2">
    <property type="entry name" value="PROTEIN YIIM"/>
    <property type="match status" value="1"/>
</dbReference>
<dbReference type="EMBL" id="SHKM01000002">
    <property type="protein sequence ID" value="RZT76455.1"/>
    <property type="molecule type" value="Genomic_DNA"/>
</dbReference>
<dbReference type="SUPFAM" id="SSF50800">
    <property type="entry name" value="PK beta-barrel domain-like"/>
    <property type="match status" value="1"/>
</dbReference>
<dbReference type="InterPro" id="IPR011037">
    <property type="entry name" value="Pyrv_Knase-like_insert_dom_sf"/>
</dbReference>
<comment type="caution">
    <text evidence="2">The sequence shown here is derived from an EMBL/GenBank/DDBJ whole genome shotgun (WGS) entry which is preliminary data.</text>
</comment>
<protein>
    <submittedName>
        <fullName evidence="2">MOSC domain-containing protein YiiM</fullName>
    </submittedName>
</protein>
<dbReference type="InterPro" id="IPR052353">
    <property type="entry name" value="Benzoxazolinone_Detox_Enz"/>
</dbReference>
<accession>A0ABY0INX4</accession>
<dbReference type="PANTHER" id="PTHR30212">
    <property type="entry name" value="PROTEIN YIIM"/>
    <property type="match status" value="1"/>
</dbReference>
<keyword evidence="3" id="KW-1185">Reference proteome</keyword>
<feature type="domain" description="MOSC" evidence="1">
    <location>
        <begin position="27"/>
        <end position="164"/>
    </location>
</feature>
<dbReference type="Proteomes" id="UP000292136">
    <property type="component" value="Unassembled WGS sequence"/>
</dbReference>
<sequence length="233" mass="24996">MALIVSRLAVGPVSALPEGRPTAIYKNAVDGPLAIGPLGLEGDAQADRRVHGGPEKAVHLYPSDHYGKLAAAFPEAASTLVPGSLGENLAVAGTDETQVCIGDIYVFGSARLQVSQPRSPCWKIDSRHGADGIAAHIAEHGLTGWYFRVLTPGSARVGDALQLEARNPDPVSLAELWQGWQIHRPPLELLERLAATPGLTPDWSRRLRQRADWLRANPQAAAAAATTWHPRRD</sequence>
<proteinExistence type="predicted"/>
<organism evidence="2 3">
    <name type="scientific">Azospira oryzae</name>
    <dbReference type="NCBI Taxonomy" id="146939"/>
    <lineage>
        <taxon>Bacteria</taxon>
        <taxon>Pseudomonadati</taxon>
        <taxon>Pseudomonadota</taxon>
        <taxon>Betaproteobacteria</taxon>
        <taxon>Rhodocyclales</taxon>
        <taxon>Rhodocyclaceae</taxon>
        <taxon>Azospira</taxon>
    </lineage>
</organism>
<gene>
    <name evidence="2" type="ORF">EV678_2332</name>
</gene>